<dbReference type="InterPro" id="IPR007290">
    <property type="entry name" value="Arv1"/>
</dbReference>
<evidence type="ECO:0000256" key="9">
    <source>
        <dbReference type="ARBA" id="ARBA00023136"/>
    </source>
</evidence>
<keyword evidence="4 10" id="KW-0812">Transmembrane</keyword>
<evidence type="ECO:0000256" key="2">
    <source>
        <dbReference type="ARBA" id="ARBA00009187"/>
    </source>
</evidence>
<evidence type="ECO:0000313" key="12">
    <source>
        <dbReference type="Proteomes" id="UP001519460"/>
    </source>
</evidence>
<dbReference type="EMBL" id="JACVVK020000010">
    <property type="protein sequence ID" value="KAK7505469.1"/>
    <property type="molecule type" value="Genomic_DNA"/>
</dbReference>
<dbReference type="PANTHER" id="PTHR14467">
    <property type="entry name" value="ARV1"/>
    <property type="match status" value="1"/>
</dbReference>
<evidence type="ECO:0000256" key="3">
    <source>
        <dbReference type="ARBA" id="ARBA00022448"/>
    </source>
</evidence>
<evidence type="ECO:0000256" key="6">
    <source>
        <dbReference type="ARBA" id="ARBA00022989"/>
    </source>
</evidence>
<reference evidence="11 12" key="1">
    <citation type="journal article" date="2023" name="Sci. Data">
        <title>Genome assembly of the Korean intertidal mud-creeper Batillaria attramentaria.</title>
        <authorList>
            <person name="Patra A.K."/>
            <person name="Ho P.T."/>
            <person name="Jun S."/>
            <person name="Lee S.J."/>
            <person name="Kim Y."/>
            <person name="Won Y.J."/>
        </authorList>
    </citation>
    <scope>NUCLEOTIDE SEQUENCE [LARGE SCALE GENOMIC DNA]</scope>
    <source>
        <strain evidence="11">Wonlab-2016</strain>
    </source>
</reference>
<comment type="caution">
    <text evidence="11">The sequence shown here is derived from an EMBL/GenBank/DDBJ whole genome shotgun (WGS) entry which is preliminary data.</text>
</comment>
<comment type="subcellular location">
    <subcellularLocation>
        <location evidence="1 10">Endoplasmic reticulum membrane</location>
        <topology evidence="1 10">Multi-pass membrane protein</topology>
    </subcellularLocation>
</comment>
<evidence type="ECO:0000256" key="7">
    <source>
        <dbReference type="ARBA" id="ARBA00023055"/>
    </source>
</evidence>
<dbReference type="GO" id="GO:0016125">
    <property type="term" value="P:sterol metabolic process"/>
    <property type="evidence" value="ECO:0007669"/>
    <property type="project" value="UniProtKB-UniRule"/>
</dbReference>
<keyword evidence="9 10" id="KW-0472">Membrane</keyword>
<accession>A0ABD0M180</accession>
<proteinExistence type="inferred from homology"/>
<dbReference type="GO" id="GO:0097036">
    <property type="term" value="P:regulation of plasma membrane sterol distribution"/>
    <property type="evidence" value="ECO:0007669"/>
    <property type="project" value="UniProtKB-UniRule"/>
</dbReference>
<dbReference type="Pfam" id="PF04161">
    <property type="entry name" value="Arv1"/>
    <property type="match status" value="2"/>
</dbReference>
<evidence type="ECO:0000256" key="4">
    <source>
        <dbReference type="ARBA" id="ARBA00022692"/>
    </source>
</evidence>
<comment type="caution">
    <text evidence="10">Lacks conserved residue(s) required for the propagation of feature annotation.</text>
</comment>
<evidence type="ECO:0000256" key="1">
    <source>
        <dbReference type="ARBA" id="ARBA00004477"/>
    </source>
</evidence>
<evidence type="ECO:0000313" key="11">
    <source>
        <dbReference type="EMBL" id="KAK7505469.1"/>
    </source>
</evidence>
<evidence type="ECO:0000256" key="5">
    <source>
        <dbReference type="ARBA" id="ARBA00022824"/>
    </source>
</evidence>
<dbReference type="Proteomes" id="UP001519460">
    <property type="component" value="Unassembled WGS sequence"/>
</dbReference>
<protein>
    <recommendedName>
        <fullName evidence="10">Protein ARV</fullName>
    </recommendedName>
</protein>
<sequence>MEDKAAKKPRYQCVHCGTAVPELYRDFKKGIIKISHCGMCKEVADKYIEYDPVIIFLDTLLLQRSAYRHVLVNSGFQRKTTDVTSTRLQPNHVLYSALELAFYRDYLVSAAESLILFGIIMTLLFARHIIIFGKRHKFELEAILKAMIISSMGRLLVVPALVWGETYSSLGVVLTRLFTGASNVQVLRALRNTACVVPSILVEPHLLIAFSRVPNDQYSMASRRTLQTPAQAPRAQVKETFHIVTTVTSITCVVQSGLAEPQIR</sequence>
<dbReference type="GO" id="GO:0005789">
    <property type="term" value="C:endoplasmic reticulum membrane"/>
    <property type="evidence" value="ECO:0007669"/>
    <property type="project" value="UniProtKB-SubCell"/>
</dbReference>
<comment type="similarity">
    <text evidence="2 10">Belongs to the ARV1 family.</text>
</comment>
<dbReference type="PANTHER" id="PTHR14467:SF0">
    <property type="entry name" value="PROTEIN ARV1"/>
    <property type="match status" value="1"/>
</dbReference>
<keyword evidence="7 10" id="KW-0445">Lipid transport</keyword>
<dbReference type="AlphaFoldDB" id="A0ABD0M180"/>
<organism evidence="11 12">
    <name type="scientific">Batillaria attramentaria</name>
    <dbReference type="NCBI Taxonomy" id="370345"/>
    <lineage>
        <taxon>Eukaryota</taxon>
        <taxon>Metazoa</taxon>
        <taxon>Spiralia</taxon>
        <taxon>Lophotrochozoa</taxon>
        <taxon>Mollusca</taxon>
        <taxon>Gastropoda</taxon>
        <taxon>Caenogastropoda</taxon>
        <taxon>Sorbeoconcha</taxon>
        <taxon>Cerithioidea</taxon>
        <taxon>Batillariidae</taxon>
        <taxon>Batillaria</taxon>
    </lineage>
</organism>
<comment type="function">
    <text evidence="10">Mediator of sterol homeostasis involved in sterol uptake, trafficking and distribution into membranes.</text>
</comment>
<keyword evidence="8 10" id="KW-0443">Lipid metabolism</keyword>
<keyword evidence="12" id="KW-1185">Reference proteome</keyword>
<feature type="transmembrane region" description="Helical" evidence="10">
    <location>
        <begin position="106"/>
        <end position="130"/>
    </location>
</feature>
<evidence type="ECO:0000256" key="8">
    <source>
        <dbReference type="ARBA" id="ARBA00023098"/>
    </source>
</evidence>
<name>A0ABD0M180_9CAEN</name>
<keyword evidence="6 10" id="KW-1133">Transmembrane helix</keyword>
<keyword evidence="5 10" id="KW-0256">Endoplasmic reticulum</keyword>
<gene>
    <name evidence="11" type="ORF">BaRGS_00003214</name>
</gene>
<keyword evidence="3 10" id="KW-0813">Transport</keyword>
<dbReference type="GO" id="GO:0032366">
    <property type="term" value="P:intracellular sterol transport"/>
    <property type="evidence" value="ECO:0007669"/>
    <property type="project" value="UniProtKB-UniRule"/>
</dbReference>
<evidence type="ECO:0000256" key="10">
    <source>
        <dbReference type="RuleBase" id="RU368065"/>
    </source>
</evidence>